<dbReference type="KEGG" id="vg:80532844"/>
<name>F8TC82_9ALPH</name>
<sequence length="54" mass="5743">MDGGIPAFIAAKETMAAVNTVRAKPRTDFGRDDICTPPAESIPYTFSFAGSGHR</sequence>
<evidence type="ECO:0000313" key="2">
    <source>
        <dbReference type="EMBL" id="QEY02333.1"/>
    </source>
</evidence>
<evidence type="ECO:0000313" key="1">
    <source>
        <dbReference type="EMBL" id="AEI00293.1"/>
    </source>
</evidence>
<protein>
    <submittedName>
        <fullName evidence="1">Uncharacterized protein ORF461</fullName>
    </submittedName>
</protein>
<evidence type="ECO:0000313" key="3">
    <source>
        <dbReference type="Proteomes" id="UP000095860"/>
    </source>
</evidence>
<keyword evidence="3" id="KW-1185">Reference proteome</keyword>
<gene>
    <name evidence="1" type="primary">ORF461</name>
</gene>
<proteinExistence type="predicted"/>
<reference evidence="1 3" key="1">
    <citation type="journal article" date="2011" name="Virus Genes">
        <title>Comparative genomic sequence analysis of the Marek's disease vaccine strain SB-1.</title>
        <authorList>
            <person name="Spatz S.J."/>
            <person name="Schat K.A."/>
        </authorList>
    </citation>
    <scope>NUCLEOTIDE SEQUENCE [LARGE SCALE GENOMIC DNA]</scope>
    <source>
        <strain evidence="1">SB-1</strain>
    </source>
</reference>
<dbReference type="GeneID" id="80532844"/>
<organism evidence="1 3">
    <name type="scientific">Gallid alphaherpesvirus 3</name>
    <dbReference type="NCBI Taxonomy" id="35250"/>
    <lineage>
        <taxon>Viruses</taxon>
        <taxon>Duplodnaviria</taxon>
        <taxon>Heunggongvirae</taxon>
        <taxon>Peploviricota</taxon>
        <taxon>Herviviricetes</taxon>
        <taxon>Herpesvirales</taxon>
        <taxon>Orthoherpesviridae</taxon>
        <taxon>Alphaherpesvirinae</taxon>
        <taxon>Mardivirus</taxon>
        <taxon>Mardivirus gallidalpha3</taxon>
    </lineage>
</organism>
<dbReference type="EMBL" id="MH939248">
    <property type="protein sequence ID" value="QEY02333.1"/>
    <property type="molecule type" value="Genomic_DNA"/>
</dbReference>
<dbReference type="RefSeq" id="YP_010795684.1">
    <property type="nucleotide sequence ID" value="NC_075702.1"/>
</dbReference>
<reference evidence="2" key="2">
    <citation type="submission" date="2018-09" db="EMBL/GenBank/DDBJ databases">
        <title>Genomic sequence analysis of Gallid alphaherpesvirus 3 strain 301B/1.</title>
        <authorList>
            <person name="Kim T."/>
            <person name="Volkening J.D."/>
            <person name="Spatz S.J."/>
        </authorList>
    </citation>
    <scope>NUCLEOTIDE SEQUENCE</scope>
    <source>
        <strain evidence="2">301B/1</strain>
    </source>
</reference>
<dbReference type="EMBL" id="HQ840738">
    <property type="protein sequence ID" value="AEI00293.1"/>
    <property type="molecule type" value="Genomic_DNA"/>
</dbReference>
<accession>F8TC82</accession>
<dbReference type="Proteomes" id="UP000095860">
    <property type="component" value="Segment"/>
</dbReference>